<proteinExistence type="predicted"/>
<sequence>MKNAKVIAGGISIILVLGVVIGVIAGVARSGSSNIEEHVSTTSKYIASICNTTDYKQQCVESIGSVASNNSATPKDYIQAAIGYTISQVQAAMNKPEGLGKEANSSVDKMGLEDCKELLDFAIDELQAAFSMVRDNQLHTLADREAELRDWMSAVISYQQTCLDGVSQSDIKQELNNGLLKATELTSNALAIVSAISDIMSSFNITKNTTTGSATSRKLLEAVGSKGEFPSWVSAADRKLLGSHSRLPPNAVVAKDGSGQYKTIAAALAAYPKNLSGRFVIYVKAGVYDEYVTVTKNQINVYMYGDGPRKTIITGSKSYASGVSTFKTASFAVVGNNFIAKGMGFRNTAGAAGHQAVALRVQSDQSSFYNCRMEGYQDTLYVHAHRQFYRNCIITGTIDFIFGDATAVIQNSQIVVRKPMENQQNLVTAQGRVDRRESTGIVIQNCRIVPDKQLYPTRFKTRSYLGRPWKAYSRTIIMETIIGDFIQADGWMPWSGTLYLDTLDYREYGNRGPGAATDRRVKWKGYKVITDRNEAAQFTPGIFLQGNDWILSTGIPNYLGFTNARDML</sequence>
<gene>
    <name evidence="1" type="ORF">L6164_013762</name>
</gene>
<accession>A0ACB9NGG6</accession>
<reference evidence="1 2" key="1">
    <citation type="journal article" date="2022" name="DNA Res.">
        <title>Chromosomal-level genome assembly of the orchid tree Bauhinia variegata (Leguminosae; Cercidoideae) supports the allotetraploid origin hypothesis of Bauhinia.</title>
        <authorList>
            <person name="Zhong Y."/>
            <person name="Chen Y."/>
            <person name="Zheng D."/>
            <person name="Pang J."/>
            <person name="Liu Y."/>
            <person name="Luo S."/>
            <person name="Meng S."/>
            <person name="Qian L."/>
            <person name="Wei D."/>
            <person name="Dai S."/>
            <person name="Zhou R."/>
        </authorList>
    </citation>
    <scope>NUCLEOTIDE SEQUENCE [LARGE SCALE GENOMIC DNA]</scope>
    <source>
        <strain evidence="1">BV-YZ2020</strain>
    </source>
</reference>
<protein>
    <submittedName>
        <fullName evidence="1">Uncharacterized protein</fullName>
    </submittedName>
</protein>
<evidence type="ECO:0000313" key="1">
    <source>
        <dbReference type="EMBL" id="KAI4335081.1"/>
    </source>
</evidence>
<organism evidence="1 2">
    <name type="scientific">Bauhinia variegata</name>
    <name type="common">Purple orchid tree</name>
    <name type="synonym">Phanera variegata</name>
    <dbReference type="NCBI Taxonomy" id="167791"/>
    <lineage>
        <taxon>Eukaryota</taxon>
        <taxon>Viridiplantae</taxon>
        <taxon>Streptophyta</taxon>
        <taxon>Embryophyta</taxon>
        <taxon>Tracheophyta</taxon>
        <taxon>Spermatophyta</taxon>
        <taxon>Magnoliopsida</taxon>
        <taxon>eudicotyledons</taxon>
        <taxon>Gunneridae</taxon>
        <taxon>Pentapetalae</taxon>
        <taxon>rosids</taxon>
        <taxon>fabids</taxon>
        <taxon>Fabales</taxon>
        <taxon>Fabaceae</taxon>
        <taxon>Cercidoideae</taxon>
        <taxon>Cercideae</taxon>
        <taxon>Bauhiniinae</taxon>
        <taxon>Bauhinia</taxon>
    </lineage>
</organism>
<comment type="caution">
    <text evidence="1">The sequence shown here is derived from an EMBL/GenBank/DDBJ whole genome shotgun (WGS) entry which is preliminary data.</text>
</comment>
<dbReference type="EMBL" id="CM039431">
    <property type="protein sequence ID" value="KAI4335081.1"/>
    <property type="molecule type" value="Genomic_DNA"/>
</dbReference>
<keyword evidence="2" id="KW-1185">Reference proteome</keyword>
<name>A0ACB9NGG6_BAUVA</name>
<dbReference type="Proteomes" id="UP000828941">
    <property type="component" value="Chromosome 6"/>
</dbReference>
<evidence type="ECO:0000313" key="2">
    <source>
        <dbReference type="Proteomes" id="UP000828941"/>
    </source>
</evidence>